<keyword evidence="1" id="KW-0732">Signal</keyword>
<dbReference type="AlphaFoldDB" id="A0A4Q7VWS1"/>
<gene>
    <name evidence="3" type="ORF">EV670_1918</name>
</gene>
<sequence>MKTLLTLGLALGASVALLAAPAPACAQVAKLVPAQSEVSFSVKQMGVPVEGKFTRFDAQVQLDPKKPETGKVGFTIDIASATMGNDESDAELPKAPWFNTAKFPQATFQSSAIKAVGPGKFEVAGKLSIKGNVRDVVVPVTLSQSGANSVATGGFAIKRLEFKIGEGEWTDTSMVANDVQVKFKLALSGMPPL</sequence>
<protein>
    <submittedName>
        <fullName evidence="3">Polyisoprenoid-binding protein YceI</fullName>
    </submittedName>
</protein>
<feature type="domain" description="Lipid/polyisoprenoid-binding YceI-like" evidence="2">
    <location>
        <begin position="28"/>
        <end position="188"/>
    </location>
</feature>
<evidence type="ECO:0000313" key="3">
    <source>
        <dbReference type="EMBL" id="RZU01202.1"/>
    </source>
</evidence>
<dbReference type="InterPro" id="IPR007372">
    <property type="entry name" value="Lipid/polyisoprenoid-bd_YceI"/>
</dbReference>
<dbReference type="PANTHER" id="PTHR34406:SF1">
    <property type="entry name" value="PROTEIN YCEI"/>
    <property type="match status" value="1"/>
</dbReference>
<evidence type="ECO:0000256" key="1">
    <source>
        <dbReference type="SAM" id="SignalP"/>
    </source>
</evidence>
<name>A0A4Q7VWS1_9BURK</name>
<dbReference type="Proteomes" id="UP000293671">
    <property type="component" value="Unassembled WGS sequence"/>
</dbReference>
<dbReference type="Pfam" id="PF04264">
    <property type="entry name" value="YceI"/>
    <property type="match status" value="1"/>
</dbReference>
<dbReference type="Gene3D" id="2.40.128.110">
    <property type="entry name" value="Lipid/polyisoprenoid-binding, YceI-like"/>
    <property type="match status" value="1"/>
</dbReference>
<evidence type="ECO:0000259" key="2">
    <source>
        <dbReference type="SMART" id="SM00867"/>
    </source>
</evidence>
<dbReference type="PANTHER" id="PTHR34406">
    <property type="entry name" value="PROTEIN YCEI"/>
    <property type="match status" value="1"/>
</dbReference>
<evidence type="ECO:0000313" key="4">
    <source>
        <dbReference type="Proteomes" id="UP000293671"/>
    </source>
</evidence>
<reference evidence="3 4" key="1">
    <citation type="submission" date="2019-02" db="EMBL/GenBank/DDBJ databases">
        <title>Genomic Encyclopedia of Type Strains, Phase IV (KMG-IV): sequencing the most valuable type-strain genomes for metagenomic binning, comparative biology and taxonomic classification.</title>
        <authorList>
            <person name="Goeker M."/>
        </authorList>
    </citation>
    <scope>NUCLEOTIDE SEQUENCE [LARGE SCALE GENOMIC DNA]</scope>
    <source>
        <strain evidence="3 4">DSM 19570</strain>
    </source>
</reference>
<dbReference type="InterPro" id="IPR036761">
    <property type="entry name" value="TTHA0802/YceI-like_sf"/>
</dbReference>
<accession>A0A4Q7VWS1</accession>
<organism evidence="3 4">
    <name type="scientific">Rivibacter subsaxonicus</name>
    <dbReference type="NCBI Taxonomy" id="457575"/>
    <lineage>
        <taxon>Bacteria</taxon>
        <taxon>Pseudomonadati</taxon>
        <taxon>Pseudomonadota</taxon>
        <taxon>Betaproteobacteria</taxon>
        <taxon>Burkholderiales</taxon>
        <taxon>Rivibacter</taxon>
    </lineage>
</organism>
<dbReference type="OrthoDB" id="1247465at2"/>
<proteinExistence type="predicted"/>
<feature type="signal peptide" evidence="1">
    <location>
        <begin position="1"/>
        <end position="26"/>
    </location>
</feature>
<keyword evidence="4" id="KW-1185">Reference proteome</keyword>
<dbReference type="EMBL" id="SHKP01000005">
    <property type="protein sequence ID" value="RZU01202.1"/>
    <property type="molecule type" value="Genomic_DNA"/>
</dbReference>
<feature type="chain" id="PRO_5020633544" evidence="1">
    <location>
        <begin position="27"/>
        <end position="193"/>
    </location>
</feature>
<dbReference type="RefSeq" id="WP_130431609.1">
    <property type="nucleotide sequence ID" value="NZ_SHKP01000005.1"/>
</dbReference>
<dbReference type="SMART" id="SM00867">
    <property type="entry name" value="YceI"/>
    <property type="match status" value="1"/>
</dbReference>
<dbReference type="SUPFAM" id="SSF101874">
    <property type="entry name" value="YceI-like"/>
    <property type="match status" value="1"/>
</dbReference>
<comment type="caution">
    <text evidence="3">The sequence shown here is derived from an EMBL/GenBank/DDBJ whole genome shotgun (WGS) entry which is preliminary data.</text>
</comment>